<dbReference type="Proteomes" id="UP000195611">
    <property type="component" value="Unassembled WGS sequence"/>
</dbReference>
<dbReference type="Pfam" id="PF18739">
    <property type="entry name" value="HEPN_Apea"/>
    <property type="match status" value="1"/>
</dbReference>
<dbReference type="RefSeq" id="WP_087059701.1">
    <property type="nucleotide sequence ID" value="NZ_FUKW01000134.1"/>
</dbReference>
<feature type="domain" description="ApeA N-terminal" evidence="2">
    <location>
        <begin position="10"/>
        <end position="273"/>
    </location>
</feature>
<name>A0A1R4KEL0_9LACT</name>
<evidence type="ECO:0000259" key="2">
    <source>
        <dbReference type="Pfam" id="PF18862"/>
    </source>
</evidence>
<proteinExistence type="predicted"/>
<evidence type="ECO:0000313" key="3">
    <source>
        <dbReference type="EMBL" id="SJN42791.1"/>
    </source>
</evidence>
<accession>A0A1R4KEL0</accession>
<dbReference type="InterPro" id="IPR041223">
    <property type="entry name" value="ApeA_NTD"/>
</dbReference>
<dbReference type="InterPro" id="IPR041229">
    <property type="entry name" value="HEPN_Apea"/>
</dbReference>
<sequence>MITLNFTGSGYFNIDTQEEKYHGNLYLNPDEGGIVLKIEIFHEGGPLGYLRLPTRIDYITGELTNGFKLTLLDCVRTNMHSHVGSRDTFTYAAKFMFEGIKIPESKQNQFNQVDFVIPDVIVWGEKSSYKVGKENYSLVDNLNDNNIEIYSNSEFSVEYNVFGTMLPVVDSSLLVENITLTQRPTFIIKAEKPQEFKYFLEKYKLVKRYVEIAMKREINLVEIRSYPSKSILEENGIKYETSIIVNSSFIKAKNKNTVKLSDRISYLFMLSDMVNQGEFSRYIENADKLDPIIDLYLDIIYSNSISAVRAFLNVTQALETYHSRFKYGGNIKGFKERIDKVILEKRVDSLKEEDRKFLLANSKRFVTLESRLAELLLAEFNIFFYTGKVSYRDFPHIITKTRNYYTHYDERQKKLAINEKELSPYVRILVTILEYYLLDELGFEDVEFRRKKIWETVGDIRTGFDIRDIEENRR</sequence>
<evidence type="ECO:0000259" key="1">
    <source>
        <dbReference type="Pfam" id="PF18739"/>
    </source>
</evidence>
<dbReference type="AlphaFoldDB" id="A0A1R4KEL0"/>
<evidence type="ECO:0000313" key="4">
    <source>
        <dbReference type="Proteomes" id="UP000195611"/>
    </source>
</evidence>
<feature type="domain" description="Apea-like HEPN" evidence="1">
    <location>
        <begin position="312"/>
        <end position="445"/>
    </location>
</feature>
<protein>
    <submittedName>
        <fullName evidence="3">Uncharacterized protein</fullName>
    </submittedName>
</protein>
<reference evidence="3 4" key="1">
    <citation type="submission" date="2017-02" db="EMBL/GenBank/DDBJ databases">
        <authorList>
            <person name="Peterson S.W."/>
        </authorList>
    </citation>
    <scope>NUCLEOTIDE SEQUENCE [LARGE SCALE GENOMIC DNA]</scope>
    <source>
        <strain evidence="3 4">42ea</strain>
    </source>
</reference>
<organism evidence="3 4">
    <name type="scientific">Marinilactibacillus psychrotolerans 42ea</name>
    <dbReference type="NCBI Taxonomy" id="1255609"/>
    <lineage>
        <taxon>Bacteria</taxon>
        <taxon>Bacillati</taxon>
        <taxon>Bacillota</taxon>
        <taxon>Bacilli</taxon>
        <taxon>Lactobacillales</taxon>
        <taxon>Carnobacteriaceae</taxon>
        <taxon>Marinilactibacillus</taxon>
    </lineage>
</organism>
<dbReference type="Pfam" id="PF18862">
    <property type="entry name" value="ApeA_NTD1"/>
    <property type="match status" value="1"/>
</dbReference>
<dbReference type="EMBL" id="FUKW01000134">
    <property type="protein sequence ID" value="SJN42791.1"/>
    <property type="molecule type" value="Genomic_DNA"/>
</dbReference>
<gene>
    <name evidence="3" type="ORF">FM115_09665</name>
</gene>